<comment type="similarity">
    <text evidence="8">Belongs to the binding-protein-dependent transport system permease family. LivHM subfamily.</text>
</comment>
<dbReference type="CDD" id="cd06582">
    <property type="entry name" value="TM_PBP1_LivH_like"/>
    <property type="match status" value="1"/>
</dbReference>
<feature type="transmembrane region" description="Helical" evidence="9">
    <location>
        <begin position="187"/>
        <end position="206"/>
    </location>
</feature>
<keyword evidence="6 9" id="KW-1133">Transmembrane helix</keyword>
<dbReference type="PANTHER" id="PTHR11795:SF450">
    <property type="entry name" value="ABC TRANSPORTER PERMEASE PROTEIN"/>
    <property type="match status" value="1"/>
</dbReference>
<keyword evidence="2" id="KW-0813">Transport</keyword>
<evidence type="ECO:0000256" key="6">
    <source>
        <dbReference type="ARBA" id="ARBA00022989"/>
    </source>
</evidence>
<accession>A0ABR6AVR7</accession>
<dbReference type="Proteomes" id="UP000578622">
    <property type="component" value="Unassembled WGS sequence"/>
</dbReference>
<comment type="subcellular location">
    <subcellularLocation>
        <location evidence="1">Cell membrane</location>
        <topology evidence="1">Multi-pass membrane protein</topology>
    </subcellularLocation>
</comment>
<dbReference type="InterPro" id="IPR001851">
    <property type="entry name" value="ABC_transp_permease"/>
</dbReference>
<keyword evidence="3" id="KW-1003">Cell membrane</keyword>
<evidence type="ECO:0000256" key="3">
    <source>
        <dbReference type="ARBA" id="ARBA00022475"/>
    </source>
</evidence>
<dbReference type="PANTHER" id="PTHR11795">
    <property type="entry name" value="BRANCHED-CHAIN AMINO ACID TRANSPORT SYSTEM PERMEASE PROTEIN LIVH"/>
    <property type="match status" value="1"/>
</dbReference>
<evidence type="ECO:0000256" key="9">
    <source>
        <dbReference type="SAM" id="Phobius"/>
    </source>
</evidence>
<evidence type="ECO:0000256" key="5">
    <source>
        <dbReference type="ARBA" id="ARBA00022970"/>
    </source>
</evidence>
<dbReference type="RefSeq" id="WP_182512056.1">
    <property type="nucleotide sequence ID" value="NZ_JACGXG010000011.1"/>
</dbReference>
<feature type="transmembrane region" description="Helical" evidence="9">
    <location>
        <begin position="64"/>
        <end position="82"/>
    </location>
</feature>
<evidence type="ECO:0000256" key="2">
    <source>
        <dbReference type="ARBA" id="ARBA00022448"/>
    </source>
</evidence>
<feature type="transmembrane region" description="Helical" evidence="9">
    <location>
        <begin position="264"/>
        <end position="282"/>
    </location>
</feature>
<evidence type="ECO:0000313" key="10">
    <source>
        <dbReference type="EMBL" id="MBA8853473.1"/>
    </source>
</evidence>
<feature type="transmembrane region" description="Helical" evidence="9">
    <location>
        <begin position="6"/>
        <end position="29"/>
    </location>
</feature>
<evidence type="ECO:0000313" key="11">
    <source>
        <dbReference type="Proteomes" id="UP000578622"/>
    </source>
</evidence>
<keyword evidence="4 9" id="KW-0812">Transmembrane</keyword>
<dbReference type="EMBL" id="JACGXG010000011">
    <property type="protein sequence ID" value="MBA8853473.1"/>
    <property type="molecule type" value="Genomic_DNA"/>
</dbReference>
<keyword evidence="7 9" id="KW-0472">Membrane</keyword>
<sequence>MSEFLQFLITGITLAATYGLIALGFSIIYNATHIINFAQGDFAMIGGMSAVFALSAGLPLPLAILVAVAAGALCGVVLYQFGIRLTRKAGSLPLIIVTLGAALAFRGFAQVLWGKDYHSIPGFSGNDPIRIFNIVIMPQSLWVIGSTVILVVLLSLFFNRTRLGKAVLATSYNPDAARLMGINTNNILFLSFGLAGFLGAIAGVIVTPITLTYYEIGVLFGLKGFVAAVLGGLGSFPGAIAGAIVLGITEVMVAGYLSSDYKDAVAFVMILFILIFMPNGLFGKSLVERV</sequence>
<proteinExistence type="inferred from homology"/>
<evidence type="ECO:0000256" key="8">
    <source>
        <dbReference type="ARBA" id="ARBA00037998"/>
    </source>
</evidence>
<name>A0ABR6AVR7_9HYPH</name>
<feature type="transmembrane region" description="Helical" evidence="9">
    <location>
        <begin position="134"/>
        <end position="158"/>
    </location>
</feature>
<evidence type="ECO:0000256" key="4">
    <source>
        <dbReference type="ARBA" id="ARBA00022692"/>
    </source>
</evidence>
<dbReference type="InterPro" id="IPR052157">
    <property type="entry name" value="BCAA_transport_permease"/>
</dbReference>
<reference evidence="10 11" key="1">
    <citation type="submission" date="2020-07" db="EMBL/GenBank/DDBJ databases">
        <title>Genomic Encyclopedia of Type Strains, Phase IV (KMG-V): Genome sequencing to study the core and pangenomes of soil and plant-associated prokaryotes.</title>
        <authorList>
            <person name="Whitman W."/>
        </authorList>
    </citation>
    <scope>NUCLEOTIDE SEQUENCE [LARGE SCALE GENOMIC DNA]</scope>
    <source>
        <strain evidence="10 11">RH4WT92</strain>
    </source>
</reference>
<comment type="caution">
    <text evidence="10">The sequence shown here is derived from an EMBL/GenBank/DDBJ whole genome shotgun (WGS) entry which is preliminary data.</text>
</comment>
<protein>
    <submittedName>
        <fullName evidence="10">Branched-chain amino acid transport system permease protein</fullName>
    </submittedName>
</protein>
<evidence type="ECO:0000256" key="7">
    <source>
        <dbReference type="ARBA" id="ARBA00023136"/>
    </source>
</evidence>
<evidence type="ECO:0000256" key="1">
    <source>
        <dbReference type="ARBA" id="ARBA00004651"/>
    </source>
</evidence>
<feature type="transmembrane region" description="Helical" evidence="9">
    <location>
        <begin position="94"/>
        <end position="114"/>
    </location>
</feature>
<organism evidence="10 11">
    <name type="scientific">Brucella intermedia</name>
    <dbReference type="NCBI Taxonomy" id="94625"/>
    <lineage>
        <taxon>Bacteria</taxon>
        <taxon>Pseudomonadati</taxon>
        <taxon>Pseudomonadota</taxon>
        <taxon>Alphaproteobacteria</taxon>
        <taxon>Hyphomicrobiales</taxon>
        <taxon>Brucellaceae</taxon>
        <taxon>Brucella/Ochrobactrum group</taxon>
        <taxon>Brucella</taxon>
    </lineage>
</organism>
<gene>
    <name evidence="10" type="ORF">FHW20_004454</name>
</gene>
<dbReference type="Pfam" id="PF02653">
    <property type="entry name" value="BPD_transp_2"/>
    <property type="match status" value="1"/>
</dbReference>
<keyword evidence="11" id="KW-1185">Reference proteome</keyword>
<keyword evidence="5" id="KW-0029">Amino-acid transport</keyword>